<keyword evidence="2" id="KW-1185">Reference proteome</keyword>
<accession>A0ACC6ACC2</accession>
<proteinExistence type="predicted"/>
<protein>
    <submittedName>
        <fullName evidence="1">Uncharacterized protein</fullName>
    </submittedName>
</protein>
<gene>
    <name evidence="1" type="ORF">M3215_19400</name>
</gene>
<comment type="caution">
    <text evidence="1">The sequence shown here is derived from an EMBL/GenBank/DDBJ whole genome shotgun (WGS) entry which is preliminary data.</text>
</comment>
<organism evidence="1 2">
    <name type="scientific">Bacillus cytotoxicus</name>
    <dbReference type="NCBI Taxonomy" id="580165"/>
    <lineage>
        <taxon>Bacteria</taxon>
        <taxon>Bacillati</taxon>
        <taxon>Bacillota</taxon>
        <taxon>Bacilli</taxon>
        <taxon>Bacillales</taxon>
        <taxon>Bacillaceae</taxon>
        <taxon>Bacillus</taxon>
        <taxon>Bacillus cereus group</taxon>
    </lineage>
</organism>
<evidence type="ECO:0000313" key="2">
    <source>
        <dbReference type="Proteomes" id="UP001202289"/>
    </source>
</evidence>
<dbReference type="EMBL" id="JAMBOP010000030">
    <property type="protein sequence ID" value="MCM3737889.1"/>
    <property type="molecule type" value="Genomic_DNA"/>
</dbReference>
<dbReference type="Proteomes" id="UP001202289">
    <property type="component" value="Unassembled WGS sequence"/>
</dbReference>
<sequence>MQQGEMSHNDNYPRVYQTVPFFVALIPKSLDSKIIFYGQKECYKEIKQQVAFIEEEKLCMIFKNKTIYSEYKNPMQRAIDKLDQRYNTN</sequence>
<evidence type="ECO:0000313" key="1">
    <source>
        <dbReference type="EMBL" id="MCM3737889.1"/>
    </source>
</evidence>
<reference evidence="1" key="1">
    <citation type="submission" date="2022-05" db="EMBL/GenBank/DDBJ databases">
        <title>Comparative Genomics of Spacecraft Associated Microbes.</title>
        <authorList>
            <person name="Tran M.T."/>
            <person name="Wright A."/>
            <person name="Seuylemezian A."/>
            <person name="Eisen J."/>
            <person name="Coil D."/>
        </authorList>
    </citation>
    <scope>NUCLEOTIDE SEQUENCE</scope>
    <source>
        <strain evidence="1">FAIRING 10M-2.2</strain>
    </source>
</reference>
<name>A0ACC6ACC2_9BACI</name>